<dbReference type="GO" id="GO:0006313">
    <property type="term" value="P:DNA transposition"/>
    <property type="evidence" value="ECO:0007669"/>
    <property type="project" value="UniProtKB-UniRule"/>
</dbReference>
<dbReference type="GO" id="GO:0003677">
    <property type="term" value="F:DNA binding"/>
    <property type="evidence" value="ECO:0007669"/>
    <property type="project" value="UniProtKB-UniRule"/>
</dbReference>
<dbReference type="AlphaFoldDB" id="A0A3D1JFS3"/>
<evidence type="ECO:0000256" key="3">
    <source>
        <dbReference type="ARBA" id="ARBA00022578"/>
    </source>
</evidence>
<evidence type="ECO:0000256" key="4">
    <source>
        <dbReference type="ARBA" id="ARBA00023125"/>
    </source>
</evidence>
<dbReference type="Pfam" id="PF00872">
    <property type="entry name" value="Transposase_mut"/>
    <property type="match status" value="1"/>
</dbReference>
<name>A0A3D1JFS3_9CHLR</name>
<dbReference type="Proteomes" id="UP000264141">
    <property type="component" value="Unassembled WGS sequence"/>
</dbReference>
<keyword evidence="6" id="KW-0814">Transposable element</keyword>
<sequence length="92" mass="10449">MSGFPKAIELLENGLEDSLAFYAFPDLDARKISSTNMLERLNKEIRRRTSVVGIFPNPDSYLRLVTTYLMEYAEDWSASRAYLSPQALQAPS</sequence>
<keyword evidence="3 6" id="KW-0815">Transposition</keyword>
<keyword evidence="5 6" id="KW-0233">DNA recombination</keyword>
<comment type="caution">
    <text evidence="7">The sequence shown here is derived from an EMBL/GenBank/DDBJ whole genome shotgun (WGS) entry which is preliminary data.</text>
</comment>
<organism evidence="7 8">
    <name type="scientific">Anaerolinea thermolimosa</name>
    <dbReference type="NCBI Taxonomy" id="229919"/>
    <lineage>
        <taxon>Bacteria</taxon>
        <taxon>Bacillati</taxon>
        <taxon>Chloroflexota</taxon>
        <taxon>Anaerolineae</taxon>
        <taxon>Anaerolineales</taxon>
        <taxon>Anaerolineaceae</taxon>
        <taxon>Anaerolinea</taxon>
    </lineage>
</organism>
<evidence type="ECO:0000313" key="8">
    <source>
        <dbReference type="Proteomes" id="UP000264141"/>
    </source>
</evidence>
<dbReference type="PANTHER" id="PTHR33217:SF7">
    <property type="entry name" value="TRANSPOSASE FOR INSERTION SEQUENCE ELEMENT IS1081"/>
    <property type="match status" value="1"/>
</dbReference>
<dbReference type="PANTHER" id="PTHR33217">
    <property type="entry name" value="TRANSPOSASE FOR INSERTION SEQUENCE ELEMENT IS1081"/>
    <property type="match status" value="1"/>
</dbReference>
<dbReference type="InterPro" id="IPR001207">
    <property type="entry name" value="Transposase_mutator"/>
</dbReference>
<dbReference type="EMBL" id="DPBP01000024">
    <property type="protein sequence ID" value="HCE17304.1"/>
    <property type="molecule type" value="Genomic_DNA"/>
</dbReference>
<reference evidence="7 8" key="1">
    <citation type="journal article" date="2018" name="Nat. Biotechnol.">
        <title>A standardized bacterial taxonomy based on genome phylogeny substantially revises the tree of life.</title>
        <authorList>
            <person name="Parks D.H."/>
            <person name="Chuvochina M."/>
            <person name="Waite D.W."/>
            <person name="Rinke C."/>
            <person name="Skarshewski A."/>
            <person name="Chaumeil P.A."/>
            <person name="Hugenholtz P."/>
        </authorList>
    </citation>
    <scope>NUCLEOTIDE SEQUENCE [LARGE SCALE GENOMIC DNA]</scope>
    <source>
        <strain evidence="7">UBA8781</strain>
    </source>
</reference>
<comment type="function">
    <text evidence="1 6">Required for the transposition of the insertion element.</text>
</comment>
<proteinExistence type="inferred from homology"/>
<accession>A0A3D1JFS3</accession>
<gene>
    <name evidence="7" type="ORF">DEQ80_05545</name>
</gene>
<evidence type="ECO:0000256" key="2">
    <source>
        <dbReference type="ARBA" id="ARBA00010961"/>
    </source>
</evidence>
<evidence type="ECO:0000256" key="5">
    <source>
        <dbReference type="ARBA" id="ARBA00023172"/>
    </source>
</evidence>
<dbReference type="GO" id="GO:0004803">
    <property type="term" value="F:transposase activity"/>
    <property type="evidence" value="ECO:0007669"/>
    <property type="project" value="UniProtKB-UniRule"/>
</dbReference>
<comment type="similarity">
    <text evidence="2 6">Belongs to the transposase mutator family.</text>
</comment>
<keyword evidence="4 6" id="KW-0238">DNA-binding</keyword>
<evidence type="ECO:0000256" key="1">
    <source>
        <dbReference type="ARBA" id="ARBA00002190"/>
    </source>
</evidence>
<dbReference type="STRING" id="229919.GCA_001050195_03113"/>
<evidence type="ECO:0000256" key="6">
    <source>
        <dbReference type="RuleBase" id="RU365089"/>
    </source>
</evidence>
<evidence type="ECO:0000313" key="7">
    <source>
        <dbReference type="EMBL" id="HCE17304.1"/>
    </source>
</evidence>
<protein>
    <recommendedName>
        <fullName evidence="6">Mutator family transposase</fullName>
    </recommendedName>
</protein>
<dbReference type="OrthoDB" id="165209at2"/>